<protein>
    <submittedName>
        <fullName evidence="4">S8 family peptidase</fullName>
    </submittedName>
</protein>
<dbReference type="EMBL" id="JAHESD010000003">
    <property type="protein sequence ID" value="MBT1702070.1"/>
    <property type="molecule type" value="Genomic_DNA"/>
</dbReference>
<dbReference type="InterPro" id="IPR008979">
    <property type="entry name" value="Galactose-bd-like_sf"/>
</dbReference>
<dbReference type="PANTHER" id="PTHR43399:SF4">
    <property type="entry name" value="CELL WALL-ASSOCIATED PROTEASE"/>
    <property type="match status" value="1"/>
</dbReference>
<dbReference type="Gene3D" id="2.60.120.380">
    <property type="match status" value="1"/>
</dbReference>
<feature type="domain" description="Peptidase S8/S53" evidence="2">
    <location>
        <begin position="164"/>
        <end position="410"/>
    </location>
</feature>
<dbReference type="SUPFAM" id="SSF52743">
    <property type="entry name" value="Subtilisin-like"/>
    <property type="match status" value="1"/>
</dbReference>
<dbReference type="Proteomes" id="UP000772618">
    <property type="component" value="Unassembled WGS sequence"/>
</dbReference>
<dbReference type="InterPro" id="IPR036852">
    <property type="entry name" value="Peptidase_S8/S53_dom_sf"/>
</dbReference>
<sequence>MPKSDSYFVISYSNNEIQNLRKSESVRYLRKLSATKYIIAFNGVPSVPFYIKGQSKDDNSWKLPSGTNIADQKECKYVVCVLDIDAFIKANNSNDVNIINIYDDSQTIIIRIKDDKTLNQLLELSNVVFVKPYQSAKEESPNSFQDNSVNKINIVHHENPFIAGEDLTVCVKERTIDKTDIDLKNRIINSELEDSQVSLHANQIATMIAGGGNTLHTARGASWKSRVMSSSFDNLFPDNIRELQGNGVTVQNHSYGVAIENYYGPEAHAYDESINKAPEILHVFSSGNSGEEIPLTGNYAGLGRYSNITGNMKMSKNALVVGGHSRELQVDSRISRGPAYDGRIKPEVVAFGPEGSSDAAAVASGTALLLQDAYTQINEKIPSCDLVRSVMIAGADDVGAVGIDHVTGYGAINAYRSIQLIKNKWFYQDSLQDNQDKLVSLDVPAGIKSLKVTLSWIDPAATAGDVQALVNDIDLKVIDDDQNTILPWCLSSYPHIDSLSLIAKRREDHLNNNEIITIENPREGKYIIKVSSKALATSYQKYSVTFFMDSIDSFKWTYPTGSDPHPTNSEKYLRWNTTYNGIGDLAVSVNGSSYVTISNSVSLNGGFYKWLTPDSTGTAVVRMKIHDKTYYSDTFYITPPVNVSIGYNCDDEVMINWNAIEKATAYRIYTLGDLFLKPLTEVGDTSFIIKKGHLVDEYVAVEPLMDKKSGGVRSISYNVGTQGVNCYYLTFTAQAVESSALLTLNLSTSTQVQKIIWQKMVGGIYLSLDESAVVNEELLYNYTDHSITGGITDYRAIIVVKGRGEVLTNTARVYYAEKENVYLYPNPVRTTEELEILTNGDNLLLQIIDVQGRVVKRQILNTLLSKVSISDLPPGLYIYRLQRGSDFFSSGRIVIK</sequence>
<dbReference type="SUPFAM" id="SSF49785">
    <property type="entry name" value="Galactose-binding domain-like"/>
    <property type="match status" value="1"/>
</dbReference>
<evidence type="ECO:0000256" key="1">
    <source>
        <dbReference type="ARBA" id="ARBA00011073"/>
    </source>
</evidence>
<evidence type="ECO:0000313" key="5">
    <source>
        <dbReference type="Proteomes" id="UP000772618"/>
    </source>
</evidence>
<dbReference type="Pfam" id="PF00082">
    <property type="entry name" value="Peptidase_S8"/>
    <property type="match status" value="1"/>
</dbReference>
<dbReference type="InterPro" id="IPR000209">
    <property type="entry name" value="Peptidase_S8/S53_dom"/>
</dbReference>
<dbReference type="Gene3D" id="3.40.50.200">
    <property type="entry name" value="Peptidase S8/S53 domain"/>
    <property type="match status" value="1"/>
</dbReference>
<comment type="similarity">
    <text evidence="1">Belongs to the peptidase S8 family.</text>
</comment>
<proteinExistence type="inferred from homology"/>
<dbReference type="NCBIfam" id="TIGR04183">
    <property type="entry name" value="Por_Secre_tail"/>
    <property type="match status" value="1"/>
</dbReference>
<dbReference type="Pfam" id="PF18962">
    <property type="entry name" value="Por_Secre_tail"/>
    <property type="match status" value="1"/>
</dbReference>
<dbReference type="PANTHER" id="PTHR43399">
    <property type="entry name" value="SUBTILISIN-RELATED"/>
    <property type="match status" value="1"/>
</dbReference>
<keyword evidence="5" id="KW-1185">Reference proteome</keyword>
<feature type="domain" description="Secretion system C-terminal sorting" evidence="3">
    <location>
        <begin position="823"/>
        <end position="889"/>
    </location>
</feature>
<dbReference type="InterPro" id="IPR026444">
    <property type="entry name" value="Secre_tail"/>
</dbReference>
<comment type="caution">
    <text evidence="4">The sequence shown here is derived from an EMBL/GenBank/DDBJ whole genome shotgun (WGS) entry which is preliminary data.</text>
</comment>
<evidence type="ECO:0000259" key="3">
    <source>
        <dbReference type="Pfam" id="PF18962"/>
    </source>
</evidence>
<evidence type="ECO:0000313" key="4">
    <source>
        <dbReference type="EMBL" id="MBT1702070.1"/>
    </source>
</evidence>
<reference evidence="4 5" key="1">
    <citation type="submission" date="2021-05" db="EMBL/GenBank/DDBJ databases">
        <title>A Polyphasic approach of four new species of the genus Ohtaekwangia: Ohtaekwangia histidinii sp. nov., Ohtaekwangia cretensis sp. nov., Ohtaekwangia indiensis sp. nov., Ohtaekwangia reichenbachii sp. nov. from diverse environment.</title>
        <authorList>
            <person name="Octaviana S."/>
        </authorList>
    </citation>
    <scope>NUCLEOTIDE SEQUENCE [LARGE SCALE GENOMIC DNA]</scope>
    <source>
        <strain evidence="4 5">PWU20</strain>
    </source>
</reference>
<organism evidence="4 5">
    <name type="scientific">Chryseosolibacter indicus</name>
    <dbReference type="NCBI Taxonomy" id="2782351"/>
    <lineage>
        <taxon>Bacteria</taxon>
        <taxon>Pseudomonadati</taxon>
        <taxon>Bacteroidota</taxon>
        <taxon>Cytophagia</taxon>
        <taxon>Cytophagales</taxon>
        <taxon>Chryseotaleaceae</taxon>
        <taxon>Chryseosolibacter</taxon>
    </lineage>
</organism>
<evidence type="ECO:0000259" key="2">
    <source>
        <dbReference type="Pfam" id="PF00082"/>
    </source>
</evidence>
<accession>A0ABS5VKU2</accession>
<gene>
    <name evidence="4" type="ORF">KK060_02210</name>
</gene>
<dbReference type="InterPro" id="IPR051048">
    <property type="entry name" value="Peptidase_S8/S53_subtilisin"/>
</dbReference>
<name>A0ABS5VKU2_9BACT</name>